<dbReference type="GO" id="GO:0015485">
    <property type="term" value="F:cholesterol binding"/>
    <property type="evidence" value="ECO:0007669"/>
    <property type="project" value="TreeGrafter"/>
</dbReference>
<dbReference type="GO" id="GO:0016324">
    <property type="term" value="C:apical plasma membrane"/>
    <property type="evidence" value="ECO:0007669"/>
    <property type="project" value="TreeGrafter"/>
</dbReference>
<dbReference type="InterPro" id="IPR008795">
    <property type="entry name" value="Prominin"/>
</dbReference>
<keyword evidence="5 7" id="KW-0472">Membrane</keyword>
<feature type="transmembrane region" description="Helical" evidence="7">
    <location>
        <begin position="129"/>
        <end position="156"/>
    </location>
</feature>
<dbReference type="GO" id="GO:0071914">
    <property type="term" value="C:prominosome"/>
    <property type="evidence" value="ECO:0007669"/>
    <property type="project" value="TreeGrafter"/>
</dbReference>
<accession>A0AA88RYC0</accession>
<dbReference type="AlphaFoldDB" id="A0AA88RYC0"/>
<evidence type="ECO:0000256" key="1">
    <source>
        <dbReference type="ARBA" id="ARBA00004475"/>
    </source>
</evidence>
<dbReference type="Pfam" id="PF05478">
    <property type="entry name" value="Prominin"/>
    <property type="match status" value="1"/>
</dbReference>
<evidence type="ECO:0000256" key="7">
    <source>
        <dbReference type="SAM" id="Phobius"/>
    </source>
</evidence>
<comment type="caution">
    <text evidence="8">The sequence shown here is derived from an EMBL/GenBank/DDBJ whole genome shotgun (WGS) entry which is preliminary data.</text>
</comment>
<dbReference type="Proteomes" id="UP001187415">
    <property type="component" value="Unassembled WGS sequence"/>
</dbReference>
<feature type="transmembrane region" description="Helical" evidence="7">
    <location>
        <begin position="435"/>
        <end position="455"/>
    </location>
</feature>
<keyword evidence="4 7" id="KW-1133">Transmembrane helix</keyword>
<gene>
    <name evidence="8" type="ORF">Q5P01_021445</name>
</gene>
<dbReference type="GO" id="GO:0031528">
    <property type="term" value="C:microvillus membrane"/>
    <property type="evidence" value="ECO:0007669"/>
    <property type="project" value="UniProtKB-SubCell"/>
</dbReference>
<evidence type="ECO:0000313" key="9">
    <source>
        <dbReference type="Proteomes" id="UP001187415"/>
    </source>
</evidence>
<evidence type="ECO:0000256" key="4">
    <source>
        <dbReference type="ARBA" id="ARBA00022989"/>
    </source>
</evidence>
<evidence type="ECO:0000256" key="2">
    <source>
        <dbReference type="ARBA" id="ARBA00006058"/>
    </source>
</evidence>
<keyword evidence="3 7" id="KW-0812">Transmembrane</keyword>
<dbReference type="GO" id="GO:0005929">
    <property type="term" value="C:cilium"/>
    <property type="evidence" value="ECO:0007669"/>
    <property type="project" value="TreeGrafter"/>
</dbReference>
<reference evidence="8" key="1">
    <citation type="submission" date="2023-07" db="EMBL/GenBank/DDBJ databases">
        <title>Chromosome-level Genome Assembly of Striped Snakehead (Channa striata).</title>
        <authorList>
            <person name="Liu H."/>
        </authorList>
    </citation>
    <scope>NUCLEOTIDE SEQUENCE</scope>
    <source>
        <strain evidence="8">Gz</strain>
        <tissue evidence="8">Muscle</tissue>
    </source>
</reference>
<keyword evidence="6" id="KW-0325">Glycoprotein</keyword>
<evidence type="ECO:0000256" key="3">
    <source>
        <dbReference type="ARBA" id="ARBA00022692"/>
    </source>
</evidence>
<comment type="similarity">
    <text evidence="2">Belongs to the prominin family.</text>
</comment>
<organism evidence="8 9">
    <name type="scientific">Channa striata</name>
    <name type="common">Snakehead murrel</name>
    <name type="synonym">Ophicephalus striatus</name>
    <dbReference type="NCBI Taxonomy" id="64152"/>
    <lineage>
        <taxon>Eukaryota</taxon>
        <taxon>Metazoa</taxon>
        <taxon>Chordata</taxon>
        <taxon>Craniata</taxon>
        <taxon>Vertebrata</taxon>
        <taxon>Euteleostomi</taxon>
        <taxon>Actinopterygii</taxon>
        <taxon>Neopterygii</taxon>
        <taxon>Teleostei</taxon>
        <taxon>Neoteleostei</taxon>
        <taxon>Acanthomorphata</taxon>
        <taxon>Anabantaria</taxon>
        <taxon>Anabantiformes</taxon>
        <taxon>Channoidei</taxon>
        <taxon>Channidae</taxon>
        <taxon>Channa</taxon>
    </lineage>
</organism>
<protein>
    <submittedName>
        <fullName evidence="8">Uncharacterized protein</fullName>
    </submittedName>
</protein>
<evidence type="ECO:0000313" key="8">
    <source>
        <dbReference type="EMBL" id="KAK2824270.1"/>
    </source>
</evidence>
<sequence>MNLTSKIKQVEAYFNNIPQMVTNATKDVVQSSKKQLADIQSQISQFTSKIPLSTLNNVTGFLNQAQKQIGVVTPEVKNTELIRWSVCVVLCCVVLLVVVCNVLGLVLGPLGLAPRADPTKRSCTAECGGLFLMMGAGFSFLFSWLFMILVLLLFLLGGNVYTLICQPWSSGELLNFIDTPGLIPNLDIGRTLGLKTNLSISQIYTNCEANQPVWTALHLNEVININDLLNVSKFTGQIQQQFDKTNITLPTITLLTPDLKSQLSNVTMKATQFDTSAITQTMNNITSINLNTTADILDNLTATATNADIKSELQSEARDLRQLQANIEIQIIPQMKTLMLNVKELRTITGIINGTVGEVLNNVGTAQDFLNTNTTQIIKTESGTFLDCQIGYFTSYTDWAKLMITQQVGRCQPVAGVVDSMEMILCSQMVESLNAFWFSLGWCLLFFIPSIIFSIKLAKHYRRMKYSDVYDNHIVMTHIPRAQMKAT</sequence>
<comment type="subcellular location">
    <subcellularLocation>
        <location evidence="1">Cell projection</location>
        <location evidence="1">Microvillus membrane</location>
        <topology evidence="1">Multi-pass membrane protein</topology>
    </subcellularLocation>
</comment>
<name>A0AA88RYC0_CHASR</name>
<proteinExistence type="inferred from homology"/>
<keyword evidence="9" id="KW-1185">Reference proteome</keyword>
<feature type="transmembrane region" description="Helical" evidence="7">
    <location>
        <begin position="81"/>
        <end position="108"/>
    </location>
</feature>
<dbReference type="GO" id="GO:0009986">
    <property type="term" value="C:cell surface"/>
    <property type="evidence" value="ECO:0007669"/>
    <property type="project" value="TreeGrafter"/>
</dbReference>
<dbReference type="PANTHER" id="PTHR22730:SF4">
    <property type="entry name" value="PROMININ-1-A-LIKE"/>
    <property type="match status" value="1"/>
</dbReference>
<dbReference type="PANTHER" id="PTHR22730">
    <property type="entry name" value="PROMININ PROM PROTEIN"/>
    <property type="match status" value="1"/>
</dbReference>
<evidence type="ECO:0000256" key="5">
    <source>
        <dbReference type="ARBA" id="ARBA00023136"/>
    </source>
</evidence>
<evidence type="ECO:0000256" key="6">
    <source>
        <dbReference type="ARBA" id="ARBA00023180"/>
    </source>
</evidence>
<dbReference type="EMBL" id="JAUPFM010000017">
    <property type="protein sequence ID" value="KAK2824270.1"/>
    <property type="molecule type" value="Genomic_DNA"/>
</dbReference>